<dbReference type="RefSeq" id="WP_036191309.1">
    <property type="nucleotide sequence ID" value="NZ_AVPS01000001.1"/>
</dbReference>
<protein>
    <recommendedName>
        <fullName evidence="4">Transmembrane protein</fullName>
    </recommendedName>
</protein>
<dbReference type="EMBL" id="AVPS01000001">
    <property type="protein sequence ID" value="KGM52699.1"/>
    <property type="molecule type" value="Genomic_DNA"/>
</dbReference>
<comment type="caution">
    <text evidence="2">The sequence shown here is derived from an EMBL/GenBank/DDBJ whole genome shotgun (WGS) entry which is preliminary data.</text>
</comment>
<feature type="transmembrane region" description="Helical" evidence="1">
    <location>
        <begin position="24"/>
        <end position="45"/>
    </location>
</feature>
<evidence type="ECO:0000313" key="2">
    <source>
        <dbReference type="EMBL" id="KGM52699.1"/>
    </source>
</evidence>
<keyword evidence="1" id="KW-1133">Transmembrane helix</keyword>
<evidence type="ECO:0000313" key="3">
    <source>
        <dbReference type="Proteomes" id="UP000030017"/>
    </source>
</evidence>
<keyword evidence="3" id="KW-1185">Reference proteome</keyword>
<sequence>MPWLLFALALTALAVAFKTPSVALLVTCLLLALGAGLTGVMQLLARRVESRSRDEGLMLHPDELRRLREQAEARKRAAANTDTAH</sequence>
<evidence type="ECO:0008006" key="4">
    <source>
        <dbReference type="Google" id="ProtNLM"/>
    </source>
</evidence>
<keyword evidence="1" id="KW-0812">Transmembrane</keyword>
<gene>
    <name evidence="2" type="ORF">N792_00120</name>
</gene>
<accession>A0A0A0EQE5</accession>
<proteinExistence type="predicted"/>
<organism evidence="2 3">
    <name type="scientific">Lysobacter concretionis Ko07 = DSM 16239</name>
    <dbReference type="NCBI Taxonomy" id="1122185"/>
    <lineage>
        <taxon>Bacteria</taxon>
        <taxon>Pseudomonadati</taxon>
        <taxon>Pseudomonadota</taxon>
        <taxon>Gammaproteobacteria</taxon>
        <taxon>Lysobacterales</taxon>
        <taxon>Lysobacteraceae</taxon>
        <taxon>Novilysobacter</taxon>
    </lineage>
</organism>
<keyword evidence="1" id="KW-0472">Membrane</keyword>
<dbReference type="Proteomes" id="UP000030017">
    <property type="component" value="Unassembled WGS sequence"/>
</dbReference>
<reference evidence="2 3" key="1">
    <citation type="submission" date="2013-08" db="EMBL/GenBank/DDBJ databases">
        <title>Genome sequencing of Lysobacter.</title>
        <authorList>
            <person name="Zhang S."/>
            <person name="Wang G."/>
        </authorList>
    </citation>
    <scope>NUCLEOTIDE SEQUENCE [LARGE SCALE GENOMIC DNA]</scope>
    <source>
        <strain evidence="2 3">Ko07</strain>
    </source>
</reference>
<dbReference type="AlphaFoldDB" id="A0A0A0EQE5"/>
<name>A0A0A0EQE5_9GAMM</name>
<dbReference type="STRING" id="1122185.N792_00120"/>
<evidence type="ECO:0000256" key="1">
    <source>
        <dbReference type="SAM" id="Phobius"/>
    </source>
</evidence>